<dbReference type="NCBIfam" id="TIGR01988">
    <property type="entry name" value="Ubi-OHases"/>
    <property type="match status" value="1"/>
</dbReference>
<comment type="cofactor">
    <cofactor evidence="1">
        <name>FAD</name>
        <dbReference type="ChEBI" id="CHEBI:57692"/>
    </cofactor>
</comment>
<evidence type="ECO:0000259" key="9">
    <source>
        <dbReference type="Pfam" id="PF01494"/>
    </source>
</evidence>
<dbReference type="EMBL" id="JAAVXB010000004">
    <property type="protein sequence ID" value="NKF22404.1"/>
    <property type="molecule type" value="Genomic_DNA"/>
</dbReference>
<dbReference type="GO" id="GO:0006744">
    <property type="term" value="P:ubiquinone biosynthetic process"/>
    <property type="evidence" value="ECO:0007669"/>
    <property type="project" value="InterPro"/>
</dbReference>
<comment type="caution">
    <text evidence="10">The sequence shown here is derived from an EMBL/GenBank/DDBJ whole genome shotgun (WGS) entry which is preliminary data.</text>
</comment>
<dbReference type="PANTHER" id="PTHR43876">
    <property type="entry name" value="UBIQUINONE BIOSYNTHESIS MONOOXYGENASE COQ6, MITOCHONDRIAL"/>
    <property type="match status" value="1"/>
</dbReference>
<dbReference type="InterPro" id="IPR051205">
    <property type="entry name" value="UbiH/COQ6_monooxygenase"/>
</dbReference>
<comment type="similarity">
    <text evidence="3">Belongs to the UbiH/COQ6 family.</text>
</comment>
<accession>A0A970B8L5</accession>
<dbReference type="Pfam" id="PF01494">
    <property type="entry name" value="FAD_binding_3"/>
    <property type="match status" value="1"/>
</dbReference>
<dbReference type="InterPro" id="IPR036188">
    <property type="entry name" value="FAD/NAD-bd_sf"/>
</dbReference>
<dbReference type="GO" id="GO:0016705">
    <property type="term" value="F:oxidoreductase activity, acting on paired donors, with incorporation or reduction of molecular oxygen"/>
    <property type="evidence" value="ECO:0007669"/>
    <property type="project" value="InterPro"/>
</dbReference>
<evidence type="ECO:0000256" key="6">
    <source>
        <dbReference type="ARBA" id="ARBA00023002"/>
    </source>
</evidence>
<dbReference type="Proteomes" id="UP000653472">
    <property type="component" value="Unassembled WGS sequence"/>
</dbReference>
<evidence type="ECO:0000256" key="3">
    <source>
        <dbReference type="ARBA" id="ARBA00005349"/>
    </source>
</evidence>
<evidence type="ECO:0000256" key="1">
    <source>
        <dbReference type="ARBA" id="ARBA00001974"/>
    </source>
</evidence>
<evidence type="ECO:0000313" key="10">
    <source>
        <dbReference type="EMBL" id="NKF22404.1"/>
    </source>
</evidence>
<dbReference type="RefSeq" id="WP_168147665.1">
    <property type="nucleotide sequence ID" value="NZ_JAAVXB010000004.1"/>
</dbReference>
<comment type="subunit">
    <text evidence="8">Component of the Ubi complex metabolon, which regroups five ubiquinone biosynthesis proteins (UbiE, UbiF, UbiG, UbiH and UbiI) and two accessory factors (UbiK and the lipid-binding protein UbiJ).</text>
</comment>
<keyword evidence="7" id="KW-0503">Monooxygenase</keyword>
<organism evidence="10 11">
    <name type="scientific">Solimonas marina</name>
    <dbReference type="NCBI Taxonomy" id="2714601"/>
    <lineage>
        <taxon>Bacteria</taxon>
        <taxon>Pseudomonadati</taxon>
        <taxon>Pseudomonadota</taxon>
        <taxon>Gammaproteobacteria</taxon>
        <taxon>Nevskiales</taxon>
        <taxon>Nevskiaceae</taxon>
        <taxon>Solimonas</taxon>
    </lineage>
</organism>
<dbReference type="GO" id="GO:0004497">
    <property type="term" value="F:monooxygenase activity"/>
    <property type="evidence" value="ECO:0007669"/>
    <property type="project" value="UniProtKB-KW"/>
</dbReference>
<evidence type="ECO:0000256" key="8">
    <source>
        <dbReference type="ARBA" id="ARBA00065734"/>
    </source>
</evidence>
<keyword evidence="11" id="KW-1185">Reference proteome</keyword>
<gene>
    <name evidence="10" type="ORF">G7Y82_08735</name>
</gene>
<dbReference type="AlphaFoldDB" id="A0A970B8L5"/>
<comment type="pathway">
    <text evidence="2">Cofactor biosynthesis; ubiquinone biosynthesis.</text>
</comment>
<name>A0A970B8L5_9GAMM</name>
<evidence type="ECO:0000256" key="4">
    <source>
        <dbReference type="ARBA" id="ARBA00022630"/>
    </source>
</evidence>
<proteinExistence type="inferred from homology"/>
<keyword evidence="4" id="KW-0285">Flavoprotein</keyword>
<dbReference type="PROSITE" id="PS01304">
    <property type="entry name" value="UBIH"/>
    <property type="match status" value="1"/>
</dbReference>
<evidence type="ECO:0000256" key="2">
    <source>
        <dbReference type="ARBA" id="ARBA00004749"/>
    </source>
</evidence>
<dbReference type="InterPro" id="IPR002938">
    <property type="entry name" value="FAD-bd"/>
</dbReference>
<protein>
    <submittedName>
        <fullName evidence="10">UbiH/UbiF family hydroxylase</fullName>
    </submittedName>
</protein>
<dbReference type="InterPro" id="IPR018168">
    <property type="entry name" value="Ubi_Hdrlase_CS"/>
</dbReference>
<dbReference type="GO" id="GO:0110142">
    <property type="term" value="C:ubiquinone biosynthesis complex"/>
    <property type="evidence" value="ECO:0007669"/>
    <property type="project" value="UniProtKB-ARBA"/>
</dbReference>
<dbReference type="PRINTS" id="PR00420">
    <property type="entry name" value="RNGMNOXGNASE"/>
</dbReference>
<dbReference type="PANTHER" id="PTHR43876:SF7">
    <property type="entry name" value="UBIQUINONE BIOSYNTHESIS MONOOXYGENASE COQ6, MITOCHONDRIAL"/>
    <property type="match status" value="1"/>
</dbReference>
<reference evidence="10" key="1">
    <citation type="submission" date="2020-03" db="EMBL/GenBank/DDBJ databases">
        <title>Solimonas marina sp. nov., isolated from deep seawater of the Pacific Ocean.</title>
        <authorList>
            <person name="Liu X."/>
            <person name="Lai Q."/>
            <person name="Sun F."/>
            <person name="Gai Y."/>
            <person name="Li G."/>
            <person name="Shao Z."/>
        </authorList>
    </citation>
    <scope>NUCLEOTIDE SEQUENCE</scope>
    <source>
        <strain evidence="10">C16B3</strain>
    </source>
</reference>
<sequence>MTPAYDCDVAVVGGGPVGAAVALGLTQRGLQVRLLDRDGPAPRVLADGDDYDLRVYALAPSCIAFLEQLGVWPAMAATRVSPYTRMQVWERDPATALPFSAADARVAALGSIVESGLLSEALWAPLPAGVAQRGVTVTRLAADDAGIDVGFADGSALRARLVVLAEGRDARLREQLGIESLSGRYEQTAVVCHVETERPHAGTAWQRFLASGPLAFLPLADGRSSIVWSSAGADALLALDDDDFRRALGDASEYVLGEITGCTRRVSFPLGVQHAERYVAPRAVLVGDAAHVVHPLAGQGVNLGLGDAQALVALLADAQAAGRDLASPRLLKRYERQRRADVIDMLAVTDGLYRAFRMPWPGLSAVRGFGFQAVSAMPPLRRELIRRAVGV</sequence>
<dbReference type="Gene3D" id="3.50.50.60">
    <property type="entry name" value="FAD/NAD(P)-binding domain"/>
    <property type="match status" value="2"/>
</dbReference>
<feature type="domain" description="FAD-binding" evidence="9">
    <location>
        <begin position="6"/>
        <end position="342"/>
    </location>
</feature>
<dbReference type="InterPro" id="IPR010971">
    <property type="entry name" value="UbiH/COQ6"/>
</dbReference>
<dbReference type="GO" id="GO:0071949">
    <property type="term" value="F:FAD binding"/>
    <property type="evidence" value="ECO:0007669"/>
    <property type="project" value="InterPro"/>
</dbReference>
<dbReference type="FunFam" id="3.50.50.60:FF:000021">
    <property type="entry name" value="Ubiquinone biosynthesis monooxygenase COQ6"/>
    <property type="match status" value="1"/>
</dbReference>
<dbReference type="SUPFAM" id="SSF51905">
    <property type="entry name" value="FAD/NAD(P)-binding domain"/>
    <property type="match status" value="1"/>
</dbReference>
<evidence type="ECO:0000313" key="11">
    <source>
        <dbReference type="Proteomes" id="UP000653472"/>
    </source>
</evidence>
<evidence type="ECO:0000256" key="5">
    <source>
        <dbReference type="ARBA" id="ARBA00022827"/>
    </source>
</evidence>
<keyword evidence="6" id="KW-0560">Oxidoreductase</keyword>
<keyword evidence="5" id="KW-0274">FAD</keyword>
<evidence type="ECO:0000256" key="7">
    <source>
        <dbReference type="ARBA" id="ARBA00023033"/>
    </source>
</evidence>